<dbReference type="CDD" id="cd19166">
    <property type="entry name" value="HemeO-bac"/>
    <property type="match status" value="1"/>
</dbReference>
<accession>A0A1W1UCV8</accession>
<dbReference type="InterPro" id="IPR016053">
    <property type="entry name" value="Haem_Oase-like"/>
</dbReference>
<protein>
    <submittedName>
        <fullName evidence="1">Heme oxygenase</fullName>
    </submittedName>
</protein>
<gene>
    <name evidence="1" type="ORF">SAMN00790413_05684</name>
</gene>
<name>A0A1W1UCV8_9DEIO</name>
<organism evidence="1 2">
    <name type="scientific">Deinococcus hopiensis KR-140</name>
    <dbReference type="NCBI Taxonomy" id="695939"/>
    <lineage>
        <taxon>Bacteria</taxon>
        <taxon>Thermotogati</taxon>
        <taxon>Deinococcota</taxon>
        <taxon>Deinococci</taxon>
        <taxon>Deinococcales</taxon>
        <taxon>Deinococcaceae</taxon>
        <taxon>Deinococcus</taxon>
    </lineage>
</organism>
<dbReference type="AlphaFoldDB" id="A0A1W1UCV8"/>
<dbReference type="GO" id="GO:0004392">
    <property type="term" value="F:heme oxygenase (decyclizing) activity"/>
    <property type="evidence" value="ECO:0007669"/>
    <property type="project" value="InterPro"/>
</dbReference>
<dbReference type="STRING" id="695939.SAMN00790413_05684"/>
<dbReference type="Pfam" id="PF01126">
    <property type="entry name" value="Heme_oxygenase"/>
    <property type="match status" value="1"/>
</dbReference>
<evidence type="ECO:0000313" key="2">
    <source>
        <dbReference type="Proteomes" id="UP000192582"/>
    </source>
</evidence>
<keyword evidence="2" id="KW-1185">Reference proteome</keyword>
<dbReference type="SUPFAM" id="SSF48613">
    <property type="entry name" value="Heme oxygenase-like"/>
    <property type="match status" value="1"/>
</dbReference>
<sequence length="186" mass="19807">MLMAHLKQATRERHAEVEALMPVLDPALTQAAYIRLLRQLLGVVAPLEAQLLELPIPAAFGLEHRLRAPLLVRDLIALSAPTPVWPTRGMPAAPRLSGLGQGLGTLYVLEGSTLGGQVIGRHLRVALDITAEWGGAYFHAHGEGTGAMWRAFGEALNLWEGDAEEVVAGANLTFGAFADALRGVPA</sequence>
<dbReference type="InterPro" id="IPR016084">
    <property type="entry name" value="Haem_Oase-like_multi-hlx"/>
</dbReference>
<dbReference type="Gene3D" id="1.20.910.10">
    <property type="entry name" value="Heme oxygenase-like"/>
    <property type="match status" value="1"/>
</dbReference>
<evidence type="ECO:0000313" key="1">
    <source>
        <dbReference type="EMBL" id="SMB78907.1"/>
    </source>
</evidence>
<dbReference type="EMBL" id="FWWU01000003">
    <property type="protein sequence ID" value="SMB78907.1"/>
    <property type="molecule type" value="Genomic_DNA"/>
</dbReference>
<dbReference type="Proteomes" id="UP000192582">
    <property type="component" value="Unassembled WGS sequence"/>
</dbReference>
<dbReference type="OrthoDB" id="114943at2"/>
<reference evidence="1 2" key="1">
    <citation type="submission" date="2017-04" db="EMBL/GenBank/DDBJ databases">
        <authorList>
            <person name="Afonso C.L."/>
            <person name="Miller P.J."/>
            <person name="Scott M.A."/>
            <person name="Spackman E."/>
            <person name="Goraichik I."/>
            <person name="Dimitrov K.M."/>
            <person name="Suarez D.L."/>
            <person name="Swayne D.E."/>
        </authorList>
    </citation>
    <scope>NUCLEOTIDE SEQUENCE [LARGE SCALE GENOMIC DNA]</scope>
    <source>
        <strain evidence="1 2">KR-140</strain>
    </source>
</reference>
<proteinExistence type="predicted"/>
<dbReference type="GO" id="GO:0006788">
    <property type="term" value="P:heme oxidation"/>
    <property type="evidence" value="ECO:0007669"/>
    <property type="project" value="InterPro"/>
</dbReference>